<sequence>MEEKGSTLVQILAVALCLTAFGFAIAAERRRSTVIDRPPLPLLSPTLCFVPSIPLSCWVPMPRIIVHGRCSE</sequence>
<dbReference type="AlphaFoldDB" id="A0A426Z727"/>
<organism evidence="1 2">
    <name type="scientific">Ensete ventricosum</name>
    <name type="common">Abyssinian banana</name>
    <name type="synonym">Musa ensete</name>
    <dbReference type="NCBI Taxonomy" id="4639"/>
    <lineage>
        <taxon>Eukaryota</taxon>
        <taxon>Viridiplantae</taxon>
        <taxon>Streptophyta</taxon>
        <taxon>Embryophyta</taxon>
        <taxon>Tracheophyta</taxon>
        <taxon>Spermatophyta</taxon>
        <taxon>Magnoliopsida</taxon>
        <taxon>Liliopsida</taxon>
        <taxon>Zingiberales</taxon>
        <taxon>Musaceae</taxon>
        <taxon>Ensete</taxon>
    </lineage>
</organism>
<evidence type="ECO:0000313" key="2">
    <source>
        <dbReference type="Proteomes" id="UP000287651"/>
    </source>
</evidence>
<name>A0A426Z727_ENSVE</name>
<evidence type="ECO:0000313" key="1">
    <source>
        <dbReference type="EMBL" id="RRT59779.1"/>
    </source>
</evidence>
<comment type="caution">
    <text evidence="1">The sequence shown here is derived from an EMBL/GenBank/DDBJ whole genome shotgun (WGS) entry which is preliminary data.</text>
</comment>
<dbReference type="Proteomes" id="UP000287651">
    <property type="component" value="Unassembled WGS sequence"/>
</dbReference>
<reference evidence="1 2" key="1">
    <citation type="journal article" date="2014" name="Agronomy (Basel)">
        <title>A Draft Genome Sequence for Ensete ventricosum, the Drought-Tolerant Tree Against Hunger.</title>
        <authorList>
            <person name="Harrison J."/>
            <person name="Moore K.A."/>
            <person name="Paszkiewicz K."/>
            <person name="Jones T."/>
            <person name="Grant M."/>
            <person name="Ambacheew D."/>
            <person name="Muzemil S."/>
            <person name="Studholme D.J."/>
        </authorList>
    </citation>
    <scope>NUCLEOTIDE SEQUENCE [LARGE SCALE GENOMIC DNA]</scope>
</reference>
<gene>
    <name evidence="1" type="ORF">B296_00027573</name>
</gene>
<accession>A0A426Z727</accession>
<dbReference type="EMBL" id="AMZH03008074">
    <property type="protein sequence ID" value="RRT59779.1"/>
    <property type="molecule type" value="Genomic_DNA"/>
</dbReference>
<protein>
    <submittedName>
        <fullName evidence="1">Uncharacterized protein</fullName>
    </submittedName>
</protein>
<proteinExistence type="predicted"/>